<accession>A0A858WHR1</accession>
<sequence length="71" mass="8624">MNKPITRIKLHDVDTVAYWKGYRTGMVLDVIEVVQMPVNRRGPLYYVNRRGRHNPEGFYRDQFRPKPRHRK</sequence>
<dbReference type="Proteomes" id="UP000671952">
    <property type="component" value="Segment"/>
</dbReference>
<dbReference type="EMBL" id="MT161385">
    <property type="protein sequence ID" value="QJI53014.1"/>
    <property type="molecule type" value="Genomic_DNA"/>
</dbReference>
<gene>
    <name evidence="2" type="ORF">XccvBFoX4_gp60c</name>
</gene>
<feature type="region of interest" description="Disordered" evidence="1">
    <location>
        <begin position="52"/>
        <end position="71"/>
    </location>
</feature>
<proteinExistence type="predicted"/>
<evidence type="ECO:0000313" key="3">
    <source>
        <dbReference type="Proteomes" id="UP000671952"/>
    </source>
</evidence>
<organism evidence="2 3">
    <name type="scientific">Xanthomonas phage FoX4</name>
    <dbReference type="NCBI Taxonomy" id="2723900"/>
    <lineage>
        <taxon>Viruses</taxon>
        <taxon>Duplodnaviria</taxon>
        <taxon>Heunggongvirae</taxon>
        <taxon>Uroviricota</taxon>
        <taxon>Caudoviricetes</taxon>
        <taxon>Foxquatrovirus</taxon>
        <taxon>Foxquatrovirus fox4</taxon>
    </lineage>
</organism>
<protein>
    <submittedName>
        <fullName evidence="2">Uncharacterized protein</fullName>
    </submittedName>
</protein>
<keyword evidence="3" id="KW-1185">Reference proteome</keyword>
<name>A0A858WHR1_9CAUD</name>
<evidence type="ECO:0000256" key="1">
    <source>
        <dbReference type="SAM" id="MobiDB-lite"/>
    </source>
</evidence>
<reference evidence="2" key="1">
    <citation type="submission" date="2020-03" db="EMBL/GenBank/DDBJ databases">
        <title>Development of an integrated pest management strategy to control Xanthomonas campestris pv. campestris by using bacteriophages.</title>
        <authorList>
            <person name="Holtappels D."/>
            <person name="Rombouts S."/>
            <person name="Lavigne R."/>
            <person name="Wagemans J."/>
        </authorList>
    </citation>
    <scope>NUCLEOTIDE SEQUENCE</scope>
</reference>
<feature type="compositionally biased region" description="Basic and acidic residues" evidence="1">
    <location>
        <begin position="53"/>
        <end position="64"/>
    </location>
</feature>
<evidence type="ECO:0000313" key="2">
    <source>
        <dbReference type="EMBL" id="QJI53014.1"/>
    </source>
</evidence>